<dbReference type="PANTHER" id="PTHR22916">
    <property type="entry name" value="GLYCOSYLTRANSFERASE"/>
    <property type="match status" value="1"/>
</dbReference>
<gene>
    <name evidence="3" type="ordered locus">GLX_27760</name>
</gene>
<dbReference type="EMBL" id="AP012159">
    <property type="protein sequence ID" value="BAK85188.1"/>
    <property type="molecule type" value="Genomic_DNA"/>
</dbReference>
<dbReference type="STRING" id="634177.GLX_27760"/>
<dbReference type="HOGENOM" id="CLU_025996_2_0_5"/>
<feature type="domain" description="Glycosyltransferase 2-like" evidence="2">
    <location>
        <begin position="30"/>
        <end position="159"/>
    </location>
</feature>
<proteinExistence type="predicted"/>
<dbReference type="SUPFAM" id="SSF53448">
    <property type="entry name" value="Nucleotide-diphospho-sugar transferases"/>
    <property type="match status" value="1"/>
</dbReference>
<dbReference type="Proteomes" id="UP000009044">
    <property type="component" value="Chromosome"/>
</dbReference>
<evidence type="ECO:0000313" key="4">
    <source>
        <dbReference type="Proteomes" id="UP000009044"/>
    </source>
</evidence>
<dbReference type="InterPro" id="IPR001173">
    <property type="entry name" value="Glyco_trans_2-like"/>
</dbReference>
<feature type="region of interest" description="Disordered" evidence="1">
    <location>
        <begin position="1"/>
        <end position="22"/>
    </location>
</feature>
<dbReference type="AlphaFoldDB" id="G2I3M1"/>
<dbReference type="eggNOG" id="COG0463">
    <property type="taxonomic scope" value="Bacteria"/>
</dbReference>
<dbReference type="Pfam" id="PF00535">
    <property type="entry name" value="Glycos_transf_2"/>
    <property type="match status" value="1"/>
</dbReference>
<feature type="compositionally biased region" description="Basic and acidic residues" evidence="1">
    <location>
        <begin position="10"/>
        <end position="22"/>
    </location>
</feature>
<protein>
    <submittedName>
        <fullName evidence="3">Alpha-L-Rha alpha-1,3-L-rhamnosyltransferase</fullName>
    </submittedName>
</protein>
<name>G2I3M1_KOMMN</name>
<evidence type="ECO:0000313" key="3">
    <source>
        <dbReference type="EMBL" id="BAK85188.1"/>
    </source>
</evidence>
<sequence length="399" mass="44205">MTAGQTCTHAQERAREMTEAGKDSSELDISVVMATYNGAAHIREQLDSLAAQTCLPAELIITDDGSTDATLDIAADFARTAPFAVQIHRNPERLGYKGNFMRAVGLASGDLISFCDQDDFWKPDNLAKVQRAFADDPDVMMVFHNARLVDAQRNPISTFYATPPIPAVARPLTLQPWSFSYGFMQTFRSVLKPAAVQWPRMHDHYNPGKEMGHDLYFFLVASGVGTIVYLDDELAEYRIHGGNTVGSGKRTKPTLIDRWRYRLEDRAETYRYLARMTVQDSALFADLAQDPALPDALRERARTAAAAWGALEKLYSTRAEVCSASLPRRVAAFVQLMRAGGYSERSFWTFGGRAMKKDAVLGVLLAPLVRRFGRESSRTDRACHRGHASIAASPQAMAA</sequence>
<evidence type="ECO:0000259" key="2">
    <source>
        <dbReference type="Pfam" id="PF00535"/>
    </source>
</evidence>
<dbReference type="PATRIC" id="fig|634177.7.peg.3090"/>
<dbReference type="GO" id="GO:0016758">
    <property type="term" value="F:hexosyltransferase activity"/>
    <property type="evidence" value="ECO:0007669"/>
    <property type="project" value="UniProtKB-ARBA"/>
</dbReference>
<dbReference type="Gene3D" id="3.90.550.10">
    <property type="entry name" value="Spore Coat Polysaccharide Biosynthesis Protein SpsA, Chain A"/>
    <property type="match status" value="1"/>
</dbReference>
<organism evidence="3 4">
    <name type="scientific">Komagataeibacter medellinensis (strain NBRC 3288 / BCRC 11682 / LMG 1693 / Kondo 51)</name>
    <name type="common">Gluconacetobacter medellinensis</name>
    <dbReference type="NCBI Taxonomy" id="634177"/>
    <lineage>
        <taxon>Bacteria</taxon>
        <taxon>Pseudomonadati</taxon>
        <taxon>Pseudomonadota</taxon>
        <taxon>Alphaproteobacteria</taxon>
        <taxon>Acetobacterales</taxon>
        <taxon>Acetobacteraceae</taxon>
        <taxon>Komagataeibacter</taxon>
    </lineage>
</organism>
<reference evidence="4" key="1">
    <citation type="journal article" date="2011" name="J. Bacteriol.">
        <title>Complete genome sequence of NBRC 3288, a unique cellulose-nonproducing strain of Gluconacetobacter xylinus isolated from vinegar.</title>
        <authorList>
            <person name="Ogino H."/>
            <person name="Azuma Y."/>
            <person name="Hosoyama A."/>
            <person name="Nakazawa H."/>
            <person name="Matsutani M."/>
            <person name="Hasegawa A."/>
            <person name="Otsuyama K."/>
            <person name="Matsushita K."/>
            <person name="Fujita N."/>
            <person name="Shirai M."/>
        </authorList>
    </citation>
    <scope>NUCLEOTIDE SEQUENCE [LARGE SCALE GENOMIC DNA]</scope>
    <source>
        <strain evidence="4">NBRC 3288 / BCRC 11682 / LMG 1693</strain>
    </source>
</reference>
<dbReference type="KEGG" id="gxy:GLX_27760"/>
<keyword evidence="3" id="KW-0808">Transferase</keyword>
<accession>G2I3M1</accession>
<dbReference type="PANTHER" id="PTHR22916:SF3">
    <property type="entry name" value="UDP-GLCNAC:BETAGAL BETA-1,3-N-ACETYLGLUCOSAMINYLTRANSFERASE-LIKE PROTEIN 1"/>
    <property type="match status" value="1"/>
</dbReference>
<evidence type="ECO:0000256" key="1">
    <source>
        <dbReference type="SAM" id="MobiDB-lite"/>
    </source>
</evidence>
<dbReference type="InterPro" id="IPR029044">
    <property type="entry name" value="Nucleotide-diphossugar_trans"/>
</dbReference>